<evidence type="ECO:0000313" key="2">
    <source>
        <dbReference type="EMBL" id="MBA1159401.1"/>
    </source>
</evidence>
<dbReference type="AlphaFoldDB" id="A0A838BVE0"/>
<dbReference type="RefSeq" id="WP_181054989.1">
    <property type="nucleotide sequence ID" value="NZ_JACDXJ010000005.1"/>
</dbReference>
<evidence type="ECO:0000313" key="3">
    <source>
        <dbReference type="Proteomes" id="UP000572984"/>
    </source>
</evidence>
<evidence type="ECO:0000256" key="1">
    <source>
        <dbReference type="SAM" id="MobiDB-lite"/>
    </source>
</evidence>
<sequence length="70" mass="7767">MSQTPPPNGSTSQSDQDRRSFQTTMDEANRAIAETQAQIARSRALGQAEADLARTIDRMSQEPDESRDRS</sequence>
<comment type="caution">
    <text evidence="2">The sequence shown here is derived from an EMBL/GenBank/DDBJ whole genome shotgun (WGS) entry which is preliminary data.</text>
</comment>
<accession>A0A838BVE0</accession>
<dbReference type="Proteomes" id="UP000572984">
    <property type="component" value="Unassembled WGS sequence"/>
</dbReference>
<feature type="compositionally biased region" description="Basic and acidic residues" evidence="1">
    <location>
        <begin position="51"/>
        <end position="70"/>
    </location>
</feature>
<reference evidence="2 3" key="1">
    <citation type="submission" date="2020-07" db="EMBL/GenBank/DDBJ databases">
        <title>Draft genome and description of Microvirga mediterraneensis Marseille-Q2068 sp. nov.</title>
        <authorList>
            <person name="Boxberger M."/>
        </authorList>
    </citation>
    <scope>NUCLEOTIDE SEQUENCE [LARGE SCALE GENOMIC DNA]</scope>
    <source>
        <strain evidence="2 3">Marseille-Q2068</strain>
    </source>
</reference>
<feature type="region of interest" description="Disordered" evidence="1">
    <location>
        <begin position="1"/>
        <end position="70"/>
    </location>
</feature>
<organism evidence="2 3">
    <name type="scientific">Microvirga mediterraneensis</name>
    <dbReference type="NCBI Taxonomy" id="2754695"/>
    <lineage>
        <taxon>Bacteria</taxon>
        <taxon>Pseudomonadati</taxon>
        <taxon>Pseudomonadota</taxon>
        <taxon>Alphaproteobacteria</taxon>
        <taxon>Hyphomicrobiales</taxon>
        <taxon>Methylobacteriaceae</taxon>
        <taxon>Microvirga</taxon>
    </lineage>
</organism>
<gene>
    <name evidence="2" type="ORF">H0S73_25315</name>
</gene>
<keyword evidence="3" id="KW-1185">Reference proteome</keyword>
<proteinExistence type="predicted"/>
<name>A0A838BVE0_9HYPH</name>
<protein>
    <submittedName>
        <fullName evidence="2">Uncharacterized protein</fullName>
    </submittedName>
</protein>
<dbReference type="EMBL" id="JACDXJ010000005">
    <property type="protein sequence ID" value="MBA1159401.1"/>
    <property type="molecule type" value="Genomic_DNA"/>
</dbReference>